<feature type="region of interest" description="Disordered" evidence="1">
    <location>
        <begin position="16"/>
        <end position="43"/>
    </location>
</feature>
<feature type="non-terminal residue" evidence="2">
    <location>
        <position position="1"/>
    </location>
</feature>
<accession>A0A7J7P2M5</accession>
<proteinExistence type="predicted"/>
<sequence>SYLFHGESTQYSQSYANASISVEAATPEKGKGKRRNKRVPTKQRQNVQVLEDAEFLDEMDDAGMHWTETDFMCLARAWVTSSVQSLGRTKGFTFYQKGIVAQDRFRNSSGKTEEDRENDAHKIYQGLMAAMTSNTVKRIRFWRENCDGQPKG</sequence>
<name>A0A7J7P2M5_9MAGN</name>
<dbReference type="OrthoDB" id="674687at2759"/>
<reference evidence="2 3" key="1">
    <citation type="journal article" date="2020" name="IScience">
        <title>Genome Sequencing of the Endangered Kingdonia uniflora (Circaeasteraceae, Ranunculales) Reveals Potential Mechanisms of Evolutionary Specialization.</title>
        <authorList>
            <person name="Sun Y."/>
            <person name="Deng T."/>
            <person name="Zhang A."/>
            <person name="Moore M.J."/>
            <person name="Landis J.B."/>
            <person name="Lin N."/>
            <person name="Zhang H."/>
            <person name="Zhang X."/>
            <person name="Huang J."/>
            <person name="Zhang X."/>
            <person name="Sun H."/>
            <person name="Wang H."/>
        </authorList>
    </citation>
    <scope>NUCLEOTIDE SEQUENCE [LARGE SCALE GENOMIC DNA]</scope>
    <source>
        <strain evidence="2">TB1705</strain>
        <tissue evidence="2">Leaf</tissue>
    </source>
</reference>
<protein>
    <submittedName>
        <fullName evidence="2">Uncharacterized protein</fullName>
    </submittedName>
</protein>
<dbReference type="EMBL" id="JACGCM010000331">
    <property type="protein sequence ID" value="KAF6173699.1"/>
    <property type="molecule type" value="Genomic_DNA"/>
</dbReference>
<feature type="compositionally biased region" description="Basic residues" evidence="1">
    <location>
        <begin position="31"/>
        <end position="41"/>
    </location>
</feature>
<gene>
    <name evidence="2" type="ORF">GIB67_021795</name>
</gene>
<dbReference type="AlphaFoldDB" id="A0A7J7P2M5"/>
<keyword evidence="3" id="KW-1185">Reference proteome</keyword>
<organism evidence="2 3">
    <name type="scientific">Kingdonia uniflora</name>
    <dbReference type="NCBI Taxonomy" id="39325"/>
    <lineage>
        <taxon>Eukaryota</taxon>
        <taxon>Viridiplantae</taxon>
        <taxon>Streptophyta</taxon>
        <taxon>Embryophyta</taxon>
        <taxon>Tracheophyta</taxon>
        <taxon>Spermatophyta</taxon>
        <taxon>Magnoliopsida</taxon>
        <taxon>Ranunculales</taxon>
        <taxon>Circaeasteraceae</taxon>
        <taxon>Kingdonia</taxon>
    </lineage>
</organism>
<comment type="caution">
    <text evidence="2">The sequence shown here is derived from an EMBL/GenBank/DDBJ whole genome shotgun (WGS) entry which is preliminary data.</text>
</comment>
<evidence type="ECO:0000313" key="3">
    <source>
        <dbReference type="Proteomes" id="UP000541444"/>
    </source>
</evidence>
<dbReference type="Proteomes" id="UP000541444">
    <property type="component" value="Unassembled WGS sequence"/>
</dbReference>
<evidence type="ECO:0000256" key="1">
    <source>
        <dbReference type="SAM" id="MobiDB-lite"/>
    </source>
</evidence>
<evidence type="ECO:0000313" key="2">
    <source>
        <dbReference type="EMBL" id="KAF6173699.1"/>
    </source>
</evidence>